<evidence type="ECO:0000259" key="2">
    <source>
        <dbReference type="Pfam" id="PF20047"/>
    </source>
</evidence>
<feature type="transmembrane region" description="Helical" evidence="1">
    <location>
        <begin position="345"/>
        <end position="362"/>
    </location>
</feature>
<comment type="caution">
    <text evidence="3">The sequence shown here is derived from an EMBL/GenBank/DDBJ whole genome shotgun (WGS) entry which is preliminary data.</text>
</comment>
<dbReference type="AlphaFoldDB" id="A0A415S689"/>
<evidence type="ECO:0000313" key="4">
    <source>
        <dbReference type="Proteomes" id="UP000285610"/>
    </source>
</evidence>
<name>A0A415S689_MEDGN</name>
<sequence>MISKISYIKLIREDIRHRGWLAALSGVLLFLSMPVYTLIYLDSYSEDPEVLKEFADTFSGFINGYNSAFLIILIGILAFAVGISGFQFMHKKEKLDFYHGLALKRHQLFAISYLAGLFLFLIPYIVCTVLTILVGAVKGIMTLSLAGECFLTMGTGILAFLLIYHTCIFAGMLTGRSVTMFLGTLVIGVYPSLVLTLLPSLRDAFFQTTYNVHDSIPEKLSEYLSPFPLFIRMLEQNNSYSNVFMITAALVLIVLLLAASIMLYRIYPSESAGNALAFKFTPPVFKVLISIPTAVFISLLVKSFIGASGTKWIIILSMLAIVLLCGLIEFIYWQDLKMLLKGWRSSVIAIGFVAVLLAVFQFDFTGYDTYLPKEEKIARIGTLPDSFASYFWYPEDYTSEDDRESFVLSDDVDVLYNLAQSGIENVKKGITPNTLYSSQTSMQTDKDSDNYICAAFCFELESGKKVYRNYCVSYNETLEAFTKLCQKEDYRKELFPIFHVEKENVSSVSLQDIYITPEELLLTAEQRTELLSAYEKDVLNTDIRKLGSEVPIGEFSLTIRHVPNKETNTNQPFHSWVNGTREWNAAVNTAFPVTSSEDETNYKTFSIGSLYIYEDYENTLSCLEKYGYKIKRLIRAEDIDSVTLYLSGDSMKNKKWNDLLASFSSAKDENNSDPDKAAYEQSDEKDATSMFTITAPEDFRLLAEHLYLNPSDFLDRGGTSRDYAEVTFKKENNTFTYLLK</sequence>
<dbReference type="Pfam" id="PF20047">
    <property type="entry name" value="DUF6449"/>
    <property type="match status" value="1"/>
</dbReference>
<keyword evidence="1" id="KW-1133">Transmembrane helix</keyword>
<dbReference type="EMBL" id="QRQE01000045">
    <property type="protein sequence ID" value="RHM71607.1"/>
    <property type="molecule type" value="Genomic_DNA"/>
</dbReference>
<gene>
    <name evidence="3" type="ORF">DWZ50_15145</name>
</gene>
<feature type="transmembrane region" description="Helical" evidence="1">
    <location>
        <begin position="243"/>
        <end position="264"/>
    </location>
</feature>
<keyword evidence="1" id="KW-0812">Transmembrane</keyword>
<feature type="transmembrane region" description="Helical" evidence="1">
    <location>
        <begin position="140"/>
        <end position="165"/>
    </location>
</feature>
<feature type="transmembrane region" description="Helical" evidence="1">
    <location>
        <begin position="68"/>
        <end position="89"/>
    </location>
</feature>
<organism evidence="3 4">
    <name type="scientific">Mediterraneibacter gnavus</name>
    <name type="common">Ruminococcus gnavus</name>
    <dbReference type="NCBI Taxonomy" id="33038"/>
    <lineage>
        <taxon>Bacteria</taxon>
        <taxon>Bacillati</taxon>
        <taxon>Bacillota</taxon>
        <taxon>Clostridia</taxon>
        <taxon>Lachnospirales</taxon>
        <taxon>Lachnospiraceae</taxon>
        <taxon>Mediterraneibacter</taxon>
    </lineage>
</organism>
<feature type="transmembrane region" description="Helical" evidence="1">
    <location>
        <begin position="312"/>
        <end position="333"/>
    </location>
</feature>
<accession>A0A415S689</accession>
<feature type="transmembrane region" description="Helical" evidence="1">
    <location>
        <begin position="20"/>
        <end position="41"/>
    </location>
</feature>
<protein>
    <submittedName>
        <fullName evidence="3">ABC transporter permease</fullName>
    </submittedName>
</protein>
<feature type="transmembrane region" description="Helical" evidence="1">
    <location>
        <begin position="177"/>
        <end position="198"/>
    </location>
</feature>
<reference evidence="3 4" key="1">
    <citation type="submission" date="2018-08" db="EMBL/GenBank/DDBJ databases">
        <title>A genome reference for cultivated species of the human gut microbiota.</title>
        <authorList>
            <person name="Zou Y."/>
            <person name="Xue W."/>
            <person name="Luo G."/>
        </authorList>
    </citation>
    <scope>NUCLEOTIDE SEQUENCE [LARGE SCALE GENOMIC DNA]</scope>
    <source>
        <strain evidence="3 4">AF33-12</strain>
    </source>
</reference>
<evidence type="ECO:0000256" key="1">
    <source>
        <dbReference type="SAM" id="Phobius"/>
    </source>
</evidence>
<feature type="transmembrane region" description="Helical" evidence="1">
    <location>
        <begin position="110"/>
        <end position="134"/>
    </location>
</feature>
<dbReference type="RefSeq" id="WP_009319853.1">
    <property type="nucleotide sequence ID" value="NZ_QRQE01000045.1"/>
</dbReference>
<dbReference type="InterPro" id="IPR045611">
    <property type="entry name" value="DUF6449"/>
</dbReference>
<dbReference type="Proteomes" id="UP000285610">
    <property type="component" value="Unassembled WGS sequence"/>
</dbReference>
<feature type="transmembrane region" description="Helical" evidence="1">
    <location>
        <begin position="284"/>
        <end position="306"/>
    </location>
</feature>
<keyword evidence="1" id="KW-0472">Membrane</keyword>
<evidence type="ECO:0000313" key="3">
    <source>
        <dbReference type="EMBL" id="RHM71607.1"/>
    </source>
</evidence>
<feature type="domain" description="DUF6449" evidence="2">
    <location>
        <begin position="458"/>
        <end position="557"/>
    </location>
</feature>
<proteinExistence type="predicted"/>